<protein>
    <submittedName>
        <fullName evidence="6">Uncharacterized protein SCO1/SenC/PrrC, involved in biogenesis of respiratory and photosynthetic systems</fullName>
    </submittedName>
</protein>
<gene>
    <name evidence="6" type="ORF">BegalDRAFT_2053</name>
</gene>
<dbReference type="SUPFAM" id="SSF52833">
    <property type="entry name" value="Thioredoxin-like"/>
    <property type="match status" value="1"/>
</dbReference>
<feature type="binding site" evidence="3">
    <location>
        <position position="63"/>
    </location>
    <ligand>
        <name>Cu cation</name>
        <dbReference type="ChEBI" id="CHEBI:23378"/>
    </ligand>
</feature>
<dbReference type="Proteomes" id="UP000005744">
    <property type="component" value="Unassembled WGS sequence"/>
</dbReference>
<keyword evidence="3" id="KW-0479">Metal-binding</keyword>
<accession>U5FCE5</accession>
<keyword evidence="4" id="KW-1015">Disulfide bond</keyword>
<feature type="binding site" evidence="3">
    <location>
        <position position="150"/>
    </location>
    <ligand>
        <name>Cu cation</name>
        <dbReference type="ChEBI" id="CHEBI:23378"/>
    </ligand>
</feature>
<feature type="disulfide bond" description="Redox-active" evidence="4">
    <location>
        <begin position="59"/>
        <end position="63"/>
    </location>
</feature>
<dbReference type="EMBL" id="JH600070">
    <property type="protein sequence ID" value="EIJ42919.1"/>
    <property type="molecule type" value="Genomic_DNA"/>
</dbReference>
<evidence type="ECO:0000256" key="4">
    <source>
        <dbReference type="PIRSR" id="PIRSR603782-2"/>
    </source>
</evidence>
<sequence>MKKYAIYLILLSTVFIHIQAGFAAPLGGDFKLTNMAGQTIALSDYRGQVVILNFGFLSCPDVCPTTLAELKQVVHALSVEQQQRLQVLFITVDPERDTAEQLKTYLQHFNPHFMGLRGSVGEVRQVCQQYGTDFRHVPLADNVTEYRVEHASQLFLINPEGQLVRLIPYGTPSAVIVQYIQTLLAQPNLP</sequence>
<comment type="similarity">
    <text evidence="1">Belongs to the SCO1/2 family.</text>
</comment>
<dbReference type="InterPro" id="IPR003782">
    <property type="entry name" value="SCO1/SenC"/>
</dbReference>
<dbReference type="HOGENOM" id="CLU_050131_3_3_6"/>
<keyword evidence="2 3" id="KW-0186">Copper</keyword>
<dbReference type="STRING" id="395493.BegalDRAFT_2053"/>
<dbReference type="Gene3D" id="3.40.30.10">
    <property type="entry name" value="Glutaredoxin"/>
    <property type="match status" value="1"/>
</dbReference>
<dbReference type="InterPro" id="IPR013766">
    <property type="entry name" value="Thioredoxin_domain"/>
</dbReference>
<dbReference type="GO" id="GO:0046872">
    <property type="term" value="F:metal ion binding"/>
    <property type="evidence" value="ECO:0007669"/>
    <property type="project" value="UniProtKB-KW"/>
</dbReference>
<dbReference type="PANTHER" id="PTHR12151:SF25">
    <property type="entry name" value="LINALOOL DEHYDRATASE_ISOMERASE DOMAIN-CONTAINING PROTEIN"/>
    <property type="match status" value="1"/>
</dbReference>
<dbReference type="FunFam" id="3.40.30.10:FF:000013">
    <property type="entry name" value="Blast:Protein SCO1 homolog, mitochondrial"/>
    <property type="match status" value="1"/>
</dbReference>
<proteinExistence type="inferred from homology"/>
<evidence type="ECO:0000256" key="2">
    <source>
        <dbReference type="ARBA" id="ARBA00023008"/>
    </source>
</evidence>
<evidence type="ECO:0000256" key="3">
    <source>
        <dbReference type="PIRSR" id="PIRSR603782-1"/>
    </source>
</evidence>
<dbReference type="eggNOG" id="COG1999">
    <property type="taxonomic scope" value="Bacteria"/>
</dbReference>
<keyword evidence="7" id="KW-1185">Reference proteome</keyword>
<dbReference type="PROSITE" id="PS51352">
    <property type="entry name" value="THIOREDOXIN_2"/>
    <property type="match status" value="1"/>
</dbReference>
<feature type="binding site" evidence="3">
    <location>
        <position position="59"/>
    </location>
    <ligand>
        <name>Cu cation</name>
        <dbReference type="ChEBI" id="CHEBI:23378"/>
    </ligand>
</feature>
<dbReference type="CDD" id="cd02968">
    <property type="entry name" value="SCO"/>
    <property type="match status" value="1"/>
</dbReference>
<feature type="domain" description="Thioredoxin" evidence="5">
    <location>
        <begin position="21"/>
        <end position="185"/>
    </location>
</feature>
<dbReference type="InterPro" id="IPR036249">
    <property type="entry name" value="Thioredoxin-like_sf"/>
</dbReference>
<name>U5FCE5_9GAMM</name>
<dbReference type="PANTHER" id="PTHR12151">
    <property type="entry name" value="ELECTRON TRANSPORT PROTIN SCO1/SENC FAMILY MEMBER"/>
    <property type="match status" value="1"/>
</dbReference>
<organism evidence="6 7">
    <name type="scientific">Beggiatoa alba B18LD</name>
    <dbReference type="NCBI Taxonomy" id="395493"/>
    <lineage>
        <taxon>Bacteria</taxon>
        <taxon>Pseudomonadati</taxon>
        <taxon>Pseudomonadota</taxon>
        <taxon>Gammaproteobacteria</taxon>
        <taxon>Thiotrichales</taxon>
        <taxon>Thiotrichaceae</taxon>
        <taxon>Beggiatoa</taxon>
    </lineage>
</organism>
<dbReference type="AlphaFoldDB" id="U5FCE5"/>
<evidence type="ECO:0000259" key="5">
    <source>
        <dbReference type="PROSITE" id="PS51352"/>
    </source>
</evidence>
<dbReference type="Pfam" id="PF02630">
    <property type="entry name" value="SCO1-SenC"/>
    <property type="match status" value="1"/>
</dbReference>
<reference evidence="6 7" key="1">
    <citation type="submission" date="2011-11" db="EMBL/GenBank/DDBJ databases">
        <title>Improved High-Quality Draft sequence of Beggiatoa alba B18lD.</title>
        <authorList>
            <consortium name="US DOE Joint Genome Institute"/>
            <person name="Lucas S."/>
            <person name="Han J."/>
            <person name="Lapidus A."/>
            <person name="Cheng J.-F."/>
            <person name="Goodwin L."/>
            <person name="Pitluck S."/>
            <person name="Peters L."/>
            <person name="Mikhailova N."/>
            <person name="Held B."/>
            <person name="Detter J.C."/>
            <person name="Han C."/>
            <person name="Tapia R."/>
            <person name="Land M."/>
            <person name="Hauser L."/>
            <person name="Kyrpides N."/>
            <person name="Ivanova N."/>
            <person name="Pagani I."/>
            <person name="Samuel K."/>
            <person name="Teske A."/>
            <person name="Mueller J."/>
            <person name="Woyke T."/>
        </authorList>
    </citation>
    <scope>NUCLEOTIDE SEQUENCE [LARGE SCALE GENOMIC DNA]</scope>
    <source>
        <strain evidence="6 7">B18LD</strain>
    </source>
</reference>
<evidence type="ECO:0000256" key="1">
    <source>
        <dbReference type="ARBA" id="ARBA00010996"/>
    </source>
</evidence>
<evidence type="ECO:0000313" key="6">
    <source>
        <dbReference type="EMBL" id="EIJ42919.1"/>
    </source>
</evidence>
<evidence type="ECO:0000313" key="7">
    <source>
        <dbReference type="Proteomes" id="UP000005744"/>
    </source>
</evidence>